<dbReference type="Pfam" id="PF12697">
    <property type="entry name" value="Abhydrolase_6"/>
    <property type="match status" value="1"/>
</dbReference>
<dbReference type="OrthoDB" id="495620at2"/>
<dbReference type="Gene3D" id="3.40.50.1820">
    <property type="entry name" value="alpha/beta hydrolase"/>
    <property type="match status" value="1"/>
</dbReference>
<dbReference type="Proteomes" id="UP000267536">
    <property type="component" value="Unassembled WGS sequence"/>
</dbReference>
<dbReference type="AlphaFoldDB" id="A0A3N4GRL6"/>
<name>A0A3N4GRL6_9ACTN</name>
<dbReference type="GO" id="GO:0016787">
    <property type="term" value="F:hydrolase activity"/>
    <property type="evidence" value="ECO:0007669"/>
    <property type="project" value="UniProtKB-KW"/>
</dbReference>
<keyword evidence="3" id="KW-1185">Reference proteome</keyword>
<reference evidence="2 3" key="1">
    <citation type="submission" date="2018-11" db="EMBL/GenBank/DDBJ databases">
        <title>Draft genome sequence of Gordonia sp. RS15-1S isolated from rice stems.</title>
        <authorList>
            <person name="Muangham S."/>
        </authorList>
    </citation>
    <scope>NUCLEOTIDE SEQUENCE [LARGE SCALE GENOMIC DNA]</scope>
    <source>
        <strain evidence="2 3">RS15-1S</strain>
    </source>
</reference>
<evidence type="ECO:0000259" key="1">
    <source>
        <dbReference type="Pfam" id="PF12697"/>
    </source>
</evidence>
<evidence type="ECO:0000313" key="2">
    <source>
        <dbReference type="EMBL" id="RPA65583.1"/>
    </source>
</evidence>
<dbReference type="InterPro" id="IPR029058">
    <property type="entry name" value="AB_hydrolase_fold"/>
</dbReference>
<dbReference type="EMBL" id="RKMH01000002">
    <property type="protein sequence ID" value="RPA65583.1"/>
    <property type="molecule type" value="Genomic_DNA"/>
</dbReference>
<protein>
    <submittedName>
        <fullName evidence="2">Alpha/beta hydrolase</fullName>
    </submittedName>
</protein>
<dbReference type="InterPro" id="IPR050266">
    <property type="entry name" value="AB_hydrolase_sf"/>
</dbReference>
<comment type="caution">
    <text evidence="2">The sequence shown here is derived from an EMBL/GenBank/DDBJ whole genome shotgun (WGS) entry which is preliminary data.</text>
</comment>
<dbReference type="InterPro" id="IPR000073">
    <property type="entry name" value="AB_hydrolase_1"/>
</dbReference>
<feature type="domain" description="AB hydrolase-1" evidence="1">
    <location>
        <begin position="39"/>
        <end position="251"/>
    </location>
</feature>
<organism evidence="2 3">
    <name type="scientific">Gordonia oryzae</name>
    <dbReference type="NCBI Taxonomy" id="2487349"/>
    <lineage>
        <taxon>Bacteria</taxon>
        <taxon>Bacillati</taxon>
        <taxon>Actinomycetota</taxon>
        <taxon>Actinomycetes</taxon>
        <taxon>Mycobacteriales</taxon>
        <taxon>Gordoniaceae</taxon>
        <taxon>Gordonia</taxon>
    </lineage>
</organism>
<proteinExistence type="predicted"/>
<gene>
    <name evidence="2" type="ORF">EF294_02120</name>
</gene>
<sequence>MTRSGIRVGDRVDAGCYIDLGGTLIWHFVGGDPAGAPTVLLHGAFASAATWGAQIAGFTNAGLHVYVPERSGHGHSPDVAGRWSMDAMLAQVIGYLETVVGVPANLVGWSDGAMLALLVARVRPELVSRVVLTCNYINSAGRDAPEFFARMTAREPDFVNFLRSTYDEESPDGPEHFDAVYAKTEDFLSNGPEYTVTEFAEVDAPVLVVAADCGVVHLDHSLELSRTLPRGRLAILPGTHILPIESPELFNPLVLSFLMSDPPSRWTP</sequence>
<dbReference type="RefSeq" id="WP_123925368.1">
    <property type="nucleotide sequence ID" value="NZ_JBPSDP010000009.1"/>
</dbReference>
<dbReference type="SUPFAM" id="SSF53474">
    <property type="entry name" value="alpha/beta-Hydrolases"/>
    <property type="match status" value="1"/>
</dbReference>
<evidence type="ECO:0000313" key="3">
    <source>
        <dbReference type="Proteomes" id="UP000267536"/>
    </source>
</evidence>
<dbReference type="PANTHER" id="PTHR43798">
    <property type="entry name" value="MONOACYLGLYCEROL LIPASE"/>
    <property type="match status" value="1"/>
</dbReference>
<keyword evidence="2" id="KW-0378">Hydrolase</keyword>
<accession>A0A3N4GRL6</accession>